<dbReference type="Proteomes" id="UP000823749">
    <property type="component" value="Chromosome 2"/>
</dbReference>
<organism evidence="2 3">
    <name type="scientific">Rhododendron griersonianum</name>
    <dbReference type="NCBI Taxonomy" id="479676"/>
    <lineage>
        <taxon>Eukaryota</taxon>
        <taxon>Viridiplantae</taxon>
        <taxon>Streptophyta</taxon>
        <taxon>Embryophyta</taxon>
        <taxon>Tracheophyta</taxon>
        <taxon>Spermatophyta</taxon>
        <taxon>Magnoliopsida</taxon>
        <taxon>eudicotyledons</taxon>
        <taxon>Gunneridae</taxon>
        <taxon>Pentapetalae</taxon>
        <taxon>asterids</taxon>
        <taxon>Ericales</taxon>
        <taxon>Ericaceae</taxon>
        <taxon>Ericoideae</taxon>
        <taxon>Rhodoreae</taxon>
        <taxon>Rhododendron</taxon>
    </lineage>
</organism>
<feature type="compositionally biased region" description="Basic and acidic residues" evidence="1">
    <location>
        <begin position="90"/>
        <end position="130"/>
    </location>
</feature>
<accession>A0AAV6LBX9</accession>
<evidence type="ECO:0000313" key="3">
    <source>
        <dbReference type="Proteomes" id="UP000823749"/>
    </source>
</evidence>
<comment type="caution">
    <text evidence="2">The sequence shown here is derived from an EMBL/GenBank/DDBJ whole genome shotgun (WGS) entry which is preliminary data.</text>
</comment>
<evidence type="ECO:0000313" key="2">
    <source>
        <dbReference type="EMBL" id="KAG5562215.1"/>
    </source>
</evidence>
<protein>
    <submittedName>
        <fullName evidence="2">Uncharacterized protein</fullName>
    </submittedName>
</protein>
<gene>
    <name evidence="2" type="ORF">RHGRI_005076</name>
</gene>
<reference evidence="2" key="1">
    <citation type="submission" date="2020-08" db="EMBL/GenBank/DDBJ databases">
        <title>Plant Genome Project.</title>
        <authorList>
            <person name="Zhang R.-G."/>
        </authorList>
    </citation>
    <scope>NUCLEOTIDE SEQUENCE</scope>
    <source>
        <strain evidence="2">WSP0</strain>
        <tissue evidence="2">Leaf</tissue>
    </source>
</reference>
<evidence type="ECO:0000256" key="1">
    <source>
        <dbReference type="SAM" id="MobiDB-lite"/>
    </source>
</evidence>
<proteinExistence type="predicted"/>
<dbReference type="EMBL" id="JACTNZ010000002">
    <property type="protein sequence ID" value="KAG5562215.1"/>
    <property type="molecule type" value="Genomic_DNA"/>
</dbReference>
<dbReference type="AlphaFoldDB" id="A0AAV6LBX9"/>
<sequence length="269" mass="30659">MEDLPAMSNYNWSQAILDNLMKSVEAYATKPKDVAGCVMLLLYWLCERTNIIEQETQRSTVPRILKWNLPKLKEKLEGIESLDNLSNVQDGKDHGISEHDDSPEHDNESQDESTEKDSEDHGSEENDEQRTPIYVPYCGSLVSEDGFEELDFNQTEQNILQSEEQSSMYLDSAMTGKSTLHLLSETAAIERPWSLVYKRKLKMVGTESQKLIKSTEPEQPSCLFLDSISRLQGEEVQMTTFLSSSLPVCFITIVFYNAMRNCLFGLILH</sequence>
<name>A0AAV6LBX9_9ERIC</name>
<keyword evidence="3" id="KW-1185">Reference proteome</keyword>
<feature type="region of interest" description="Disordered" evidence="1">
    <location>
        <begin position="83"/>
        <end position="134"/>
    </location>
</feature>